<reference evidence="1" key="1">
    <citation type="submission" date="2020-08" db="EMBL/GenBank/DDBJ databases">
        <title>Lewinella bacteria from marine environments.</title>
        <authorList>
            <person name="Zhong Y."/>
        </authorList>
    </citation>
    <scope>NUCLEOTIDE SEQUENCE</scope>
    <source>
        <strain evidence="1">KCTC 42187</strain>
    </source>
</reference>
<sequence length="112" mass="13520">MNKKQTLKTTLKREFFDAIYRGEKTEEYRDLSDFWMSRLLVKEADGSYSFEKFREYDTIVFRNGYNPDSPTMEVEWKGTRILEYLDEPKDAFERYGFVIDLGKVLKIENYKP</sequence>
<evidence type="ECO:0008006" key="3">
    <source>
        <dbReference type="Google" id="ProtNLM"/>
    </source>
</evidence>
<dbReference type="AlphaFoldDB" id="A0A923PJH2"/>
<comment type="caution">
    <text evidence="1">The sequence shown here is derived from an EMBL/GenBank/DDBJ whole genome shotgun (WGS) entry which is preliminary data.</text>
</comment>
<accession>A0A923PJH2</accession>
<dbReference type="EMBL" id="JACSIT010000120">
    <property type="protein sequence ID" value="MBC6995222.1"/>
    <property type="molecule type" value="Genomic_DNA"/>
</dbReference>
<proteinExistence type="predicted"/>
<organism evidence="1 2">
    <name type="scientific">Neolewinella lacunae</name>
    <dbReference type="NCBI Taxonomy" id="1517758"/>
    <lineage>
        <taxon>Bacteria</taxon>
        <taxon>Pseudomonadati</taxon>
        <taxon>Bacteroidota</taxon>
        <taxon>Saprospiria</taxon>
        <taxon>Saprospirales</taxon>
        <taxon>Lewinellaceae</taxon>
        <taxon>Neolewinella</taxon>
    </lineage>
</organism>
<dbReference type="RefSeq" id="WP_187467268.1">
    <property type="nucleotide sequence ID" value="NZ_JACSIT010000120.1"/>
</dbReference>
<dbReference type="Proteomes" id="UP000650081">
    <property type="component" value="Unassembled WGS sequence"/>
</dbReference>
<evidence type="ECO:0000313" key="2">
    <source>
        <dbReference type="Proteomes" id="UP000650081"/>
    </source>
</evidence>
<name>A0A923PJH2_9BACT</name>
<evidence type="ECO:0000313" key="1">
    <source>
        <dbReference type="EMBL" id="MBC6995222.1"/>
    </source>
</evidence>
<protein>
    <recommendedName>
        <fullName evidence="3">RNA-binding protein</fullName>
    </recommendedName>
</protein>
<keyword evidence="2" id="KW-1185">Reference proteome</keyword>
<gene>
    <name evidence="1" type="ORF">H9S92_13670</name>
</gene>